<proteinExistence type="predicted"/>
<evidence type="ECO:0000259" key="1">
    <source>
        <dbReference type="Pfam" id="PF26080"/>
    </source>
</evidence>
<name>A0AAV8WZ50_9CUCU</name>
<comment type="caution">
    <text evidence="2">The sequence shown here is derived from an EMBL/GenBank/DDBJ whole genome shotgun (WGS) entry which is preliminary data.</text>
</comment>
<evidence type="ECO:0000313" key="3">
    <source>
        <dbReference type="Proteomes" id="UP001162156"/>
    </source>
</evidence>
<dbReference type="Pfam" id="PF26080">
    <property type="entry name" value="CUB_animal"/>
    <property type="match status" value="1"/>
</dbReference>
<keyword evidence="3" id="KW-1185">Reference proteome</keyword>
<feature type="domain" description="CUB" evidence="1">
    <location>
        <begin position="401"/>
        <end position="437"/>
    </location>
</feature>
<dbReference type="Proteomes" id="UP001162156">
    <property type="component" value="Unassembled WGS sequence"/>
</dbReference>
<dbReference type="InterPro" id="IPR058698">
    <property type="entry name" value="CUB_metazoa"/>
</dbReference>
<dbReference type="PANTHER" id="PTHR33236:SF11">
    <property type="entry name" value="CUB DOMAIN-CONTAINING PROTEIN"/>
    <property type="match status" value="1"/>
</dbReference>
<organism evidence="2 3">
    <name type="scientific">Rhamnusium bicolor</name>
    <dbReference type="NCBI Taxonomy" id="1586634"/>
    <lineage>
        <taxon>Eukaryota</taxon>
        <taxon>Metazoa</taxon>
        <taxon>Ecdysozoa</taxon>
        <taxon>Arthropoda</taxon>
        <taxon>Hexapoda</taxon>
        <taxon>Insecta</taxon>
        <taxon>Pterygota</taxon>
        <taxon>Neoptera</taxon>
        <taxon>Endopterygota</taxon>
        <taxon>Coleoptera</taxon>
        <taxon>Polyphaga</taxon>
        <taxon>Cucujiformia</taxon>
        <taxon>Chrysomeloidea</taxon>
        <taxon>Cerambycidae</taxon>
        <taxon>Lepturinae</taxon>
        <taxon>Rhagiini</taxon>
        <taxon>Rhamnusium</taxon>
    </lineage>
</organism>
<dbReference type="AlphaFoldDB" id="A0AAV8WZ50"/>
<dbReference type="PANTHER" id="PTHR33236">
    <property type="entry name" value="INTRAFLAGELLAR TRANSPORT PROTEIN 122 FAMILY PROTEIN-RELATED"/>
    <property type="match status" value="1"/>
</dbReference>
<dbReference type="EMBL" id="JANEYF010004235">
    <property type="protein sequence ID" value="KAJ8931741.1"/>
    <property type="molecule type" value="Genomic_DNA"/>
</dbReference>
<evidence type="ECO:0000313" key="2">
    <source>
        <dbReference type="EMBL" id="KAJ8931741.1"/>
    </source>
</evidence>
<accession>A0AAV8WZ50</accession>
<feature type="non-terminal residue" evidence="2">
    <location>
        <position position="1"/>
    </location>
</feature>
<reference evidence="2" key="1">
    <citation type="journal article" date="2023" name="Insect Mol. Biol.">
        <title>Genome sequencing provides insights into the evolution of gene families encoding plant cell wall-degrading enzymes in longhorned beetles.</title>
        <authorList>
            <person name="Shin N.R."/>
            <person name="Okamura Y."/>
            <person name="Kirsch R."/>
            <person name="Pauchet Y."/>
        </authorList>
    </citation>
    <scope>NUCLEOTIDE SEQUENCE</scope>
    <source>
        <strain evidence="2">RBIC_L_NR</strain>
    </source>
</reference>
<gene>
    <name evidence="2" type="ORF">NQ314_015273</name>
</gene>
<sequence length="470" mass="53785">SSAFSDDLTIFNVDNFDTNREQLKTQTPKFLDIYTNHKDFKTVLKNYYDVSRRPNSRKFERLPSVLQDTNVFKSFPYIEKVSPGQLEDTVHLDRIDFHYPSIESFPDKNDELESSFGTIVDKNADNNGRFVFMQSQKVTTDNSVEDSYYHMNRRPNFKTQKHERLNFNYDNPVALSYVQKIPKLSPTPSEKNTRYEELAMNNSSSKKICSNKIYPSPDSKYNSDNSVTDDLKTKFLDSNPLWSLKNKTINKFNKFFGLFTIVQFNNTQCNATNSAGNYLGICYTATECTSNGGTAVGNCASGYGVCCVFRGTCGDSGSQNCTYFESPNYPDYYPSDGGVVVPTTAGPTANPSPTPDPRLTWYFDRNKWGRQSSDTISCIFNVYKSNSNISKMRIDFLDLENNLNYAICIRREEGYCSITYRNIINGMEYPFQLVNVDECKILINLSVMTILKKIYYTAWLFAWVTYALCS</sequence>
<protein>
    <recommendedName>
        <fullName evidence="1">CUB domain-containing protein</fullName>
    </recommendedName>
</protein>